<dbReference type="EMBL" id="JBHSOW010000080">
    <property type="protein sequence ID" value="MFC5651564.1"/>
    <property type="molecule type" value="Genomic_DNA"/>
</dbReference>
<gene>
    <name evidence="3" type="primary">spoIIIAF</name>
    <name evidence="3" type="ORF">ACFPYJ_21085</name>
</gene>
<keyword evidence="2" id="KW-1133">Transmembrane helix</keyword>
<dbReference type="InterPro" id="IPR014245">
    <property type="entry name" value="Spore_III_AF"/>
</dbReference>
<evidence type="ECO:0000256" key="1">
    <source>
        <dbReference type="SAM" id="MobiDB-lite"/>
    </source>
</evidence>
<keyword evidence="2" id="KW-0472">Membrane</keyword>
<proteinExistence type="predicted"/>
<sequence>MLDWLSSWLQQIIAVVLLAGLIDLLLPNKAMQRYVRLVAGLIILLTIMTPIIRVLQGDFNAKLDQDVEGWFQGVQSKDMRMPTLEDIKKDADVIKKNQQTSALTLTQNKLSEEMRQKIEQRTGREVEDVALQLQVVTTGVTEGAVIKSVAVTMSAKPKSPEKTGQSPVDGTEAAAGDGPAVEEVESIAVSVQVEPDAASSAGNQRTEGFTSLPADSQLAQAITQLLQDSWSVAPGIVSIRERQDDESTGP</sequence>
<feature type="transmembrane region" description="Helical" evidence="2">
    <location>
        <begin position="6"/>
        <end position="25"/>
    </location>
</feature>
<evidence type="ECO:0000256" key="2">
    <source>
        <dbReference type="SAM" id="Phobius"/>
    </source>
</evidence>
<feature type="transmembrane region" description="Helical" evidence="2">
    <location>
        <begin position="37"/>
        <end position="55"/>
    </location>
</feature>
<dbReference type="Pfam" id="PF09581">
    <property type="entry name" value="Spore_III_AF"/>
    <property type="match status" value="1"/>
</dbReference>
<evidence type="ECO:0000313" key="3">
    <source>
        <dbReference type="EMBL" id="MFC5651564.1"/>
    </source>
</evidence>
<dbReference type="RefSeq" id="WP_379190202.1">
    <property type="nucleotide sequence ID" value="NZ_JBHSOW010000080.1"/>
</dbReference>
<evidence type="ECO:0000313" key="4">
    <source>
        <dbReference type="Proteomes" id="UP001596047"/>
    </source>
</evidence>
<dbReference type="NCBIfam" id="TIGR02896">
    <property type="entry name" value="spore_III_AF"/>
    <property type="match status" value="1"/>
</dbReference>
<keyword evidence="4" id="KW-1185">Reference proteome</keyword>
<keyword evidence="2" id="KW-0812">Transmembrane</keyword>
<accession>A0ABW0W3D2</accession>
<protein>
    <submittedName>
        <fullName evidence="3">Stage III sporulation protein AF</fullName>
    </submittedName>
</protein>
<dbReference type="Proteomes" id="UP001596047">
    <property type="component" value="Unassembled WGS sequence"/>
</dbReference>
<name>A0ABW0W3D2_9BACL</name>
<organism evidence="3 4">
    <name type="scientific">Paenibacillus solisilvae</name>
    <dbReference type="NCBI Taxonomy" id="2486751"/>
    <lineage>
        <taxon>Bacteria</taxon>
        <taxon>Bacillati</taxon>
        <taxon>Bacillota</taxon>
        <taxon>Bacilli</taxon>
        <taxon>Bacillales</taxon>
        <taxon>Paenibacillaceae</taxon>
        <taxon>Paenibacillus</taxon>
    </lineage>
</organism>
<feature type="region of interest" description="Disordered" evidence="1">
    <location>
        <begin position="154"/>
        <end position="181"/>
    </location>
</feature>
<reference evidence="4" key="1">
    <citation type="journal article" date="2019" name="Int. J. Syst. Evol. Microbiol.">
        <title>The Global Catalogue of Microorganisms (GCM) 10K type strain sequencing project: providing services to taxonomists for standard genome sequencing and annotation.</title>
        <authorList>
            <consortium name="The Broad Institute Genomics Platform"/>
            <consortium name="The Broad Institute Genome Sequencing Center for Infectious Disease"/>
            <person name="Wu L."/>
            <person name="Ma J."/>
        </authorList>
    </citation>
    <scope>NUCLEOTIDE SEQUENCE [LARGE SCALE GENOMIC DNA]</scope>
    <source>
        <strain evidence="4">CGMCC 1.3240</strain>
    </source>
</reference>
<comment type="caution">
    <text evidence="3">The sequence shown here is derived from an EMBL/GenBank/DDBJ whole genome shotgun (WGS) entry which is preliminary data.</text>
</comment>